<dbReference type="InterPro" id="IPR019933">
    <property type="entry name" value="DivIVA_domain"/>
</dbReference>
<dbReference type="AlphaFoldDB" id="A0A1A9A7N8"/>
<dbReference type="STRING" id="261654.GA0070611_5660"/>
<dbReference type="OrthoDB" id="3402572at2"/>
<protein>
    <submittedName>
        <fullName evidence="1">DivIVA domain-containing protein</fullName>
    </submittedName>
</protein>
<proteinExistence type="predicted"/>
<dbReference type="EMBL" id="LT594323">
    <property type="protein sequence ID" value="SBT52495.1"/>
    <property type="molecule type" value="Genomic_DNA"/>
</dbReference>
<dbReference type="Proteomes" id="UP000199385">
    <property type="component" value="Chromosome I"/>
</dbReference>
<reference evidence="2" key="1">
    <citation type="submission" date="2016-06" db="EMBL/GenBank/DDBJ databases">
        <authorList>
            <person name="Varghese N."/>
            <person name="Submissions Spin"/>
        </authorList>
    </citation>
    <scope>NUCLEOTIDE SEQUENCE [LARGE SCALE GENOMIC DNA]</scope>
    <source>
        <strain evidence="2">DSM 44815</strain>
    </source>
</reference>
<evidence type="ECO:0000313" key="1">
    <source>
        <dbReference type="EMBL" id="SBT52495.1"/>
    </source>
</evidence>
<accession>A0A1A9A7N8</accession>
<gene>
    <name evidence="1" type="ORF">GA0070611_5660</name>
</gene>
<evidence type="ECO:0000313" key="2">
    <source>
        <dbReference type="Proteomes" id="UP000199385"/>
    </source>
</evidence>
<organism evidence="1 2">
    <name type="scientific">Micromonospora auratinigra</name>
    <dbReference type="NCBI Taxonomy" id="261654"/>
    <lineage>
        <taxon>Bacteria</taxon>
        <taxon>Bacillati</taxon>
        <taxon>Actinomycetota</taxon>
        <taxon>Actinomycetes</taxon>
        <taxon>Micromonosporales</taxon>
        <taxon>Micromonosporaceae</taxon>
        <taxon>Micromonospora</taxon>
    </lineage>
</organism>
<sequence length="85" mass="9916">MAVTVYRSRHALRGPLTPDRITELRLPTARRGYRTEDVDALLHRLAYELHRRTAERDEARAEAHRVRTALRSWQSTHAPCRRASS</sequence>
<name>A0A1A9A7N8_9ACTN</name>
<dbReference type="Gene3D" id="6.10.250.660">
    <property type="match status" value="1"/>
</dbReference>
<dbReference type="NCBIfam" id="TIGR03544">
    <property type="entry name" value="DivI1A_domain"/>
    <property type="match status" value="1"/>
</dbReference>
<dbReference type="PATRIC" id="fig|261654.4.peg.5734"/>
<keyword evidence="2" id="KW-1185">Reference proteome</keyword>